<dbReference type="InterPro" id="IPR050620">
    <property type="entry name" value="Thioredoxin_H-type-like"/>
</dbReference>
<reference evidence="4" key="1">
    <citation type="submission" date="2021-01" db="EMBL/GenBank/DDBJ databases">
        <authorList>
            <person name="Corre E."/>
            <person name="Pelletier E."/>
            <person name="Niang G."/>
            <person name="Scheremetjew M."/>
            <person name="Finn R."/>
            <person name="Kale V."/>
            <person name="Holt S."/>
            <person name="Cochrane G."/>
            <person name="Meng A."/>
            <person name="Brown T."/>
            <person name="Cohen L."/>
        </authorList>
    </citation>
    <scope>NUCLEOTIDE SEQUENCE</scope>
    <source>
        <strain evidence="4">UTEX LB 985</strain>
    </source>
</reference>
<dbReference type="InterPro" id="IPR036249">
    <property type="entry name" value="Thioredoxin-like_sf"/>
</dbReference>
<dbReference type="InterPro" id="IPR013766">
    <property type="entry name" value="Thioredoxin_domain"/>
</dbReference>
<protein>
    <recommendedName>
        <fullName evidence="3">Thioredoxin domain-containing protein</fullName>
    </recommendedName>
</protein>
<dbReference type="PANTHER" id="PTHR10438:SF463">
    <property type="entry name" value="THIOREDOXIN"/>
    <property type="match status" value="1"/>
</dbReference>
<dbReference type="Pfam" id="PF00085">
    <property type="entry name" value="Thioredoxin"/>
    <property type="match status" value="1"/>
</dbReference>
<dbReference type="InterPro" id="IPR017937">
    <property type="entry name" value="Thioredoxin_CS"/>
</dbReference>
<dbReference type="AlphaFoldDB" id="A0A7S2ISI8"/>
<keyword evidence="2" id="KW-0812">Transmembrane</keyword>
<name>A0A7S2ISI8_9EUKA</name>
<evidence type="ECO:0000256" key="1">
    <source>
        <dbReference type="ARBA" id="ARBA00023157"/>
    </source>
</evidence>
<accession>A0A7S2ISI8</accession>
<evidence type="ECO:0000313" key="4">
    <source>
        <dbReference type="EMBL" id="CAD9527866.1"/>
    </source>
</evidence>
<feature type="transmembrane region" description="Helical" evidence="2">
    <location>
        <begin position="6"/>
        <end position="24"/>
    </location>
</feature>
<keyword evidence="1" id="KW-1015">Disulfide bond</keyword>
<dbReference type="PRINTS" id="PR00421">
    <property type="entry name" value="THIOREDOXIN"/>
</dbReference>
<dbReference type="CDD" id="cd02947">
    <property type="entry name" value="TRX_family"/>
    <property type="match status" value="1"/>
</dbReference>
<keyword evidence="2" id="KW-0472">Membrane</keyword>
<dbReference type="EMBL" id="HBGU01067632">
    <property type="protein sequence ID" value="CAD9527866.1"/>
    <property type="molecule type" value="Transcribed_RNA"/>
</dbReference>
<dbReference type="FunFam" id="3.40.30.10:FF:000245">
    <property type="entry name" value="Thioredoxin"/>
    <property type="match status" value="1"/>
</dbReference>
<evidence type="ECO:0000256" key="2">
    <source>
        <dbReference type="SAM" id="Phobius"/>
    </source>
</evidence>
<dbReference type="PANTHER" id="PTHR10438">
    <property type="entry name" value="THIOREDOXIN"/>
    <property type="match status" value="1"/>
</dbReference>
<dbReference type="PROSITE" id="PS51352">
    <property type="entry name" value="THIOREDOXIN_2"/>
    <property type="match status" value="1"/>
</dbReference>
<keyword evidence="2" id="KW-1133">Transmembrane helix</keyword>
<organism evidence="4">
    <name type="scientific">Haptolina brevifila</name>
    <dbReference type="NCBI Taxonomy" id="156173"/>
    <lineage>
        <taxon>Eukaryota</taxon>
        <taxon>Haptista</taxon>
        <taxon>Haptophyta</taxon>
        <taxon>Prymnesiophyceae</taxon>
        <taxon>Prymnesiales</taxon>
        <taxon>Prymnesiaceae</taxon>
        <taxon>Haptolina</taxon>
    </lineage>
</organism>
<dbReference type="SUPFAM" id="SSF52833">
    <property type="entry name" value="Thioredoxin-like"/>
    <property type="match status" value="1"/>
</dbReference>
<dbReference type="Gene3D" id="3.40.30.10">
    <property type="entry name" value="Glutaredoxin"/>
    <property type="match status" value="1"/>
</dbReference>
<feature type="domain" description="Thioredoxin" evidence="3">
    <location>
        <begin position="56"/>
        <end position="198"/>
    </location>
</feature>
<evidence type="ECO:0000259" key="3">
    <source>
        <dbReference type="PROSITE" id="PS51352"/>
    </source>
</evidence>
<dbReference type="PROSITE" id="PS00194">
    <property type="entry name" value="THIOREDOXIN_1"/>
    <property type="match status" value="1"/>
</dbReference>
<proteinExistence type="predicted"/>
<sequence length="198" mass="22035">MPFICIGPVCIPWTAVMPIVLWLARPIWKRLPLEVQDAVRLRYASFNDWMQATLWDRIGWKAKPKPKKDDGDGLAPVASGELLEAMQKGVVIGLHSEAAWNEALQLTVDADLTLIVDFTAEWCGPCQQIKPRFAELAREHKGSALFVKVDVDELEEVAQAAEIMAMPTFHFYKKGTKADSMSGANNEKLTATVKKNVA</sequence>
<gene>
    <name evidence="4" type="ORF">CBRE1094_LOCUS36876</name>
</gene>